<evidence type="ECO:0000313" key="1">
    <source>
        <dbReference type="EMBL" id="SBT44182.1"/>
    </source>
</evidence>
<gene>
    <name evidence="1" type="ORF">GA0070611_2602</name>
</gene>
<accession>A0A1A8ZK04</accession>
<proteinExistence type="predicted"/>
<organism evidence="1 2">
    <name type="scientific">Micromonospora auratinigra</name>
    <dbReference type="NCBI Taxonomy" id="261654"/>
    <lineage>
        <taxon>Bacteria</taxon>
        <taxon>Bacillati</taxon>
        <taxon>Actinomycetota</taxon>
        <taxon>Actinomycetes</taxon>
        <taxon>Micromonosporales</taxon>
        <taxon>Micromonosporaceae</taxon>
        <taxon>Micromonospora</taxon>
    </lineage>
</organism>
<dbReference type="InterPro" id="IPR008949">
    <property type="entry name" value="Isoprenoid_synthase_dom_sf"/>
</dbReference>
<dbReference type="OrthoDB" id="3398195at2"/>
<dbReference type="Pfam" id="PF19086">
    <property type="entry name" value="Terpene_syn_C_2"/>
    <property type="match status" value="1"/>
</dbReference>
<name>A0A1A8ZK04_9ACTN</name>
<reference evidence="2" key="1">
    <citation type="submission" date="2016-06" db="EMBL/GenBank/DDBJ databases">
        <authorList>
            <person name="Varghese N."/>
            <person name="Submissions Spin"/>
        </authorList>
    </citation>
    <scope>NUCLEOTIDE SEQUENCE [LARGE SCALE GENOMIC DNA]</scope>
    <source>
        <strain evidence="2">DSM 44815</strain>
    </source>
</reference>
<dbReference type="STRING" id="261654.GA0070611_2602"/>
<keyword evidence="2" id="KW-1185">Reference proteome</keyword>
<dbReference type="EMBL" id="LT594323">
    <property type="protein sequence ID" value="SBT44182.1"/>
    <property type="molecule type" value="Genomic_DNA"/>
</dbReference>
<evidence type="ECO:0000313" key="2">
    <source>
        <dbReference type="Proteomes" id="UP000199385"/>
    </source>
</evidence>
<dbReference type="Proteomes" id="UP000199385">
    <property type="component" value="Chromosome I"/>
</dbReference>
<dbReference type="SUPFAM" id="SSF48576">
    <property type="entry name" value="Terpenoid synthases"/>
    <property type="match status" value="1"/>
</dbReference>
<dbReference type="Gene3D" id="1.10.600.10">
    <property type="entry name" value="Farnesyl Diphosphate Synthase"/>
    <property type="match status" value="1"/>
</dbReference>
<dbReference type="AlphaFoldDB" id="A0A1A8ZK04"/>
<sequence>MASADPTGGSAAEQGRICALAARGHRDLQRCVARWPGLFPDPPIDGAMLGALAMSTAFIAPWCTAGQLRTANRASLWVTAEDWQVDSVATGVDAVSAIVSASLEVADGGVPAADDELGQFLAEIRAELSTVAAFPSTRALWRDELRRMLAAELREWRWRETGPPGFAEYLDNADNYGATWVNVSHWIATGDERTIAHLPELVAASRAAQQVVRLVNDLASEERDRGSGDLNALLLGVDRDEITRQVAQRTADCHTLLDTLAADCPREAAYLTRMLGFTSGFYHGTDFWGSVER</sequence>
<dbReference type="PATRIC" id="fig|261654.4.peg.2646"/>
<protein>
    <submittedName>
        <fullName evidence="1">Terpene synthase family, metal binding domain</fullName>
    </submittedName>
</protein>